<accession>A0AAD4GWL3</accession>
<feature type="compositionally biased region" description="Basic residues" evidence="1">
    <location>
        <begin position="191"/>
        <end position="206"/>
    </location>
</feature>
<feature type="region of interest" description="Disordered" evidence="1">
    <location>
        <begin position="1"/>
        <end position="32"/>
    </location>
</feature>
<organism evidence="2 3">
    <name type="scientific">Aspergillus nanangensis</name>
    <dbReference type="NCBI Taxonomy" id="2582783"/>
    <lineage>
        <taxon>Eukaryota</taxon>
        <taxon>Fungi</taxon>
        <taxon>Dikarya</taxon>
        <taxon>Ascomycota</taxon>
        <taxon>Pezizomycotina</taxon>
        <taxon>Eurotiomycetes</taxon>
        <taxon>Eurotiomycetidae</taxon>
        <taxon>Eurotiales</taxon>
        <taxon>Aspergillaceae</taxon>
        <taxon>Aspergillus</taxon>
        <taxon>Aspergillus subgen. Circumdati</taxon>
    </lineage>
</organism>
<name>A0AAD4GWL3_ASPNN</name>
<protein>
    <submittedName>
        <fullName evidence="2">Uncharacterized protein</fullName>
    </submittedName>
</protein>
<dbReference type="AlphaFoldDB" id="A0AAD4GWL3"/>
<gene>
    <name evidence="2" type="ORF">FE257_003286</name>
</gene>
<evidence type="ECO:0000313" key="3">
    <source>
        <dbReference type="Proteomes" id="UP001194746"/>
    </source>
</evidence>
<dbReference type="EMBL" id="VCAU01000016">
    <property type="protein sequence ID" value="KAF9891805.1"/>
    <property type="molecule type" value="Genomic_DNA"/>
</dbReference>
<feature type="compositionally biased region" description="Low complexity" evidence="1">
    <location>
        <begin position="207"/>
        <end position="219"/>
    </location>
</feature>
<evidence type="ECO:0000313" key="2">
    <source>
        <dbReference type="EMBL" id="KAF9891805.1"/>
    </source>
</evidence>
<evidence type="ECO:0000256" key="1">
    <source>
        <dbReference type="SAM" id="MobiDB-lite"/>
    </source>
</evidence>
<sequence length="219" mass="23945">MKYSRPSAPYPFAPWSQNNQASIRSSPSEASPTHHHVAFQFSYGTSCDMDPLLSAPTPAPSPSDSLLDISPRKGSFTSAFGVSNSNSCAFPSWPNRPSLISTDHEVSTTSAYISDEDLYFDLSPAADTAVDEESAVCDPLDLTTEQQIQMMRAAAEEEAQRARLLAQVQAHARAQQAMRVAQLAAAERENSKRRKRKAIVEKKRRTTSSSSKSTMSSRS</sequence>
<reference evidence="2" key="2">
    <citation type="submission" date="2020-02" db="EMBL/GenBank/DDBJ databases">
        <authorList>
            <person name="Gilchrist C.L.M."/>
            <person name="Chooi Y.-H."/>
        </authorList>
    </citation>
    <scope>NUCLEOTIDE SEQUENCE</scope>
    <source>
        <strain evidence="2">MST-FP2251</strain>
    </source>
</reference>
<keyword evidence="3" id="KW-1185">Reference proteome</keyword>
<comment type="caution">
    <text evidence="2">The sequence shown here is derived from an EMBL/GenBank/DDBJ whole genome shotgun (WGS) entry which is preliminary data.</text>
</comment>
<reference evidence="2" key="1">
    <citation type="journal article" date="2019" name="Beilstein J. Org. Chem.">
        <title>Nanangenines: drimane sesquiterpenoids as the dominant metabolite cohort of a novel Australian fungus, Aspergillus nanangensis.</title>
        <authorList>
            <person name="Lacey H.J."/>
            <person name="Gilchrist C.L.M."/>
            <person name="Crombie A."/>
            <person name="Kalaitzis J.A."/>
            <person name="Vuong D."/>
            <person name="Rutledge P.J."/>
            <person name="Turner P."/>
            <person name="Pitt J.I."/>
            <person name="Lacey E."/>
            <person name="Chooi Y.H."/>
            <person name="Piggott A.M."/>
        </authorList>
    </citation>
    <scope>NUCLEOTIDE SEQUENCE</scope>
    <source>
        <strain evidence="2">MST-FP2251</strain>
    </source>
</reference>
<feature type="compositionally biased region" description="Polar residues" evidence="1">
    <location>
        <begin position="15"/>
        <end position="31"/>
    </location>
</feature>
<feature type="region of interest" description="Disordered" evidence="1">
    <location>
        <begin position="183"/>
        <end position="219"/>
    </location>
</feature>
<dbReference type="Proteomes" id="UP001194746">
    <property type="component" value="Unassembled WGS sequence"/>
</dbReference>
<proteinExistence type="predicted"/>